<dbReference type="STRING" id="1430326.B8W66_13290"/>
<reference evidence="4 5" key="1">
    <citation type="submission" date="2017-04" db="EMBL/GenBank/DDBJ databases">
        <title>The new phylogeny of genus Mycobacterium.</title>
        <authorList>
            <person name="Tortoli E."/>
            <person name="Trovato A."/>
            <person name="Cirillo D.M."/>
        </authorList>
    </citation>
    <scope>NUCLEOTIDE SEQUENCE [LARGE SCALE GENOMIC DNA]</scope>
    <source>
        <strain evidence="4 5">TBL 1200985</strain>
    </source>
</reference>
<name>A0A1X2LTR9_9MYCO</name>
<dbReference type="Proteomes" id="UP000193247">
    <property type="component" value="Unassembled WGS sequence"/>
</dbReference>
<evidence type="ECO:0000259" key="3">
    <source>
        <dbReference type="Pfam" id="PF18646"/>
    </source>
</evidence>
<evidence type="ECO:0000256" key="1">
    <source>
        <dbReference type="SAM" id="MobiDB-lite"/>
    </source>
</evidence>
<dbReference type="OrthoDB" id="4764211at2"/>
<dbReference type="Pfam" id="PF18645">
    <property type="entry name" value="DUF5631"/>
    <property type="match status" value="1"/>
</dbReference>
<evidence type="ECO:0008006" key="6">
    <source>
        <dbReference type="Google" id="ProtNLM"/>
    </source>
</evidence>
<dbReference type="AlphaFoldDB" id="A0A1X2LTR9"/>
<evidence type="ECO:0000313" key="4">
    <source>
        <dbReference type="EMBL" id="OSC40286.1"/>
    </source>
</evidence>
<protein>
    <recommendedName>
        <fullName evidence="6">Vegetative cell wall protein</fullName>
    </recommendedName>
</protein>
<feature type="region of interest" description="Disordered" evidence="1">
    <location>
        <begin position="117"/>
        <end position="154"/>
    </location>
</feature>
<gene>
    <name evidence="4" type="ORF">B8W66_13290</name>
</gene>
<accession>A0A1X2LTR9</accession>
<evidence type="ECO:0000313" key="5">
    <source>
        <dbReference type="Proteomes" id="UP000193247"/>
    </source>
</evidence>
<feature type="domain" description="DUF5631" evidence="2">
    <location>
        <begin position="255"/>
        <end position="349"/>
    </location>
</feature>
<dbReference type="Pfam" id="PF18646">
    <property type="entry name" value="DUF5632"/>
    <property type="match status" value="1"/>
</dbReference>
<dbReference type="RefSeq" id="WP_085325484.1">
    <property type="nucleotide sequence ID" value="NZ_NCXP01000015.1"/>
</dbReference>
<dbReference type="EMBL" id="NCXP01000015">
    <property type="protein sequence ID" value="OSC40286.1"/>
    <property type="molecule type" value="Genomic_DNA"/>
</dbReference>
<keyword evidence="5" id="KW-1185">Reference proteome</keyword>
<feature type="domain" description="DUF5632" evidence="3">
    <location>
        <begin position="150"/>
        <end position="230"/>
    </location>
</feature>
<dbReference type="InterPro" id="IPR040604">
    <property type="entry name" value="DUF5632"/>
</dbReference>
<organism evidence="4 5">
    <name type="scientific">Mycobacterium decipiens</name>
    <dbReference type="NCBI Taxonomy" id="1430326"/>
    <lineage>
        <taxon>Bacteria</taxon>
        <taxon>Bacillati</taxon>
        <taxon>Actinomycetota</taxon>
        <taxon>Actinomycetes</taxon>
        <taxon>Mycobacteriales</taxon>
        <taxon>Mycobacteriaceae</taxon>
        <taxon>Mycobacterium</taxon>
    </lineage>
</organism>
<proteinExistence type="predicted"/>
<dbReference type="InterPro" id="IPR040833">
    <property type="entry name" value="DUF5631"/>
</dbReference>
<evidence type="ECO:0000259" key="2">
    <source>
        <dbReference type="Pfam" id="PF18645"/>
    </source>
</evidence>
<comment type="caution">
    <text evidence="4">The sequence shown here is derived from an EMBL/GenBank/DDBJ whole genome shotgun (WGS) entry which is preliminary data.</text>
</comment>
<sequence length="360" mass="38639">MAIFGFRTARQRLRRATRQSLTVPPFSSPLDCTPWVTGGLWPAELSAATGETAALAEYLKADLDRIASAANDKLSSIRRAGIAAAVRRAEEAAVIDEARALAVRRVDSTVRQLRQVMPDVPAGSPPPEAAGAFGEAAEDEATEEAATAPESDDERLQRLTVFVARQEPRLNWAVGDYADGTTMLVTDLAHGWIPPGITLPEGVRLLGPERRTGKVAVLLGDAMRSVSYSPGDSLRWSDNLDAPKAATQPRELSAVDDLGAVLTAATHCRDGLPPMVHTLARAAAAGTGVAEAEIDLLRVHLDTARYQILDQYPDVDPALLLNCMLLATTEGLVAEERVSANYHLAWFRKLTAPQQHGAFV</sequence>